<sequence>MIPYKNFSACTSMIVGKDASIDGSIMIARNEDSKSSWPKNYVIHQHQEFDEEQEFVSKDNGFKMPLPKIRLKYSATPEWTDKFGLFEEDGFNEAGVAMSATESTYTNKLALGADPLVEDGIGEEAMVTVVLPYVKTAREGVKRLGEIVEYYGSSESNGILFADHDEAWYMETGGGHNWVAQRIPDDSYAVIANQSAIQDVNFDDPDNYMWSPNIQKFIKENHLDPSQNESEHHINFRQTFGTADLSDTYYNTPRVWYGHKMFNPEEDYEPTSQDIPFIDKANRKLSLFDVQDFLSSHYQGTPFDPIGEGSEHEKHLYRPISLAKTQEAHILQIRPNMPTPAAGIQWLSMGVGAQSSFVPFYAGANDTPESYKNATGTYAPNQAYWTYKLAGVLVDPHFVKFGPKLNDTRADLRLKFQQAVKKADASIEGLSNVELGDYLSKVNFKNAQIGLDAYNKLISDVITNSTDLSPINFTQDMNL</sequence>
<dbReference type="PANTHER" id="PTHR12994">
    <property type="entry name" value="SECERNIN"/>
    <property type="match status" value="1"/>
</dbReference>
<keyword evidence="4 6" id="KW-0378">Hydrolase</keyword>
<dbReference type="Pfam" id="PF03577">
    <property type="entry name" value="Peptidase_C69"/>
    <property type="match status" value="1"/>
</dbReference>
<dbReference type="InterPro" id="IPR047804">
    <property type="entry name" value="C69_dipept_A-like"/>
</dbReference>
<dbReference type="AlphaFoldDB" id="A0A1E7XAP4"/>
<comment type="catalytic activity">
    <reaction evidence="1">
        <text>an L-aminoacyl-L-amino acid + H2O = 2 an L-alpha-amino acid</text>
        <dbReference type="Rhea" id="RHEA:48940"/>
        <dbReference type="ChEBI" id="CHEBI:15377"/>
        <dbReference type="ChEBI" id="CHEBI:59869"/>
        <dbReference type="ChEBI" id="CHEBI:77460"/>
        <dbReference type="EC" id="3.4.13.19"/>
    </reaction>
</comment>
<dbReference type="EMBL" id="MIQE01000021">
    <property type="protein sequence ID" value="OFA10088.1"/>
    <property type="molecule type" value="Genomic_DNA"/>
</dbReference>
<dbReference type="GO" id="GO:0006508">
    <property type="term" value="P:proteolysis"/>
    <property type="evidence" value="ECO:0007669"/>
    <property type="project" value="UniProtKB-KW"/>
</dbReference>
<dbReference type="InterPro" id="IPR005322">
    <property type="entry name" value="Peptidase_C69"/>
</dbReference>
<keyword evidence="3 6" id="KW-0645">Protease</keyword>
<evidence type="ECO:0000313" key="7">
    <source>
        <dbReference type="EMBL" id="OFA10088.1"/>
    </source>
</evidence>
<evidence type="ECO:0000256" key="3">
    <source>
        <dbReference type="ARBA" id="ARBA00022670"/>
    </source>
</evidence>
<dbReference type="Gene3D" id="3.60.60.10">
    <property type="entry name" value="Penicillin V Acylase, Chain A"/>
    <property type="match status" value="1"/>
</dbReference>
<name>A0A1E7XAP4_9LACO</name>
<evidence type="ECO:0000256" key="6">
    <source>
        <dbReference type="RuleBase" id="RU364089"/>
    </source>
</evidence>
<gene>
    <name evidence="7" type="primary">pepD_4</name>
    <name evidence="7" type="ORF">LASUN_20270</name>
</gene>
<evidence type="ECO:0000256" key="5">
    <source>
        <dbReference type="ARBA" id="ARBA00022997"/>
    </source>
</evidence>
<dbReference type="NCBIfam" id="NF033678">
    <property type="entry name" value="C69_fam_dipept"/>
    <property type="match status" value="1"/>
</dbReference>
<comment type="caution">
    <text evidence="7">The sequence shown here is derived from an EMBL/GenBank/DDBJ whole genome shotgun (WGS) entry which is preliminary data.</text>
</comment>
<dbReference type="PANTHER" id="PTHR12994:SF17">
    <property type="entry name" value="LD30995P"/>
    <property type="match status" value="1"/>
</dbReference>
<dbReference type="GO" id="GO:0070004">
    <property type="term" value="F:cysteine-type exopeptidase activity"/>
    <property type="evidence" value="ECO:0007669"/>
    <property type="project" value="InterPro"/>
</dbReference>
<protein>
    <recommendedName>
        <fullName evidence="6">Dipeptidase</fullName>
        <ecNumber evidence="6">3.4.-.-</ecNumber>
    </recommendedName>
</protein>
<organism evidence="7 8">
    <name type="scientific">Lentilactobacillus sunkii</name>
    <dbReference type="NCBI Taxonomy" id="481719"/>
    <lineage>
        <taxon>Bacteria</taxon>
        <taxon>Bacillati</taxon>
        <taxon>Bacillota</taxon>
        <taxon>Bacilli</taxon>
        <taxon>Lactobacillales</taxon>
        <taxon>Lactobacillaceae</taxon>
        <taxon>Lentilactobacillus</taxon>
    </lineage>
</organism>
<dbReference type="RefSeq" id="WP_070368328.1">
    <property type="nucleotide sequence ID" value="NZ_JAZHVW010000003.1"/>
</dbReference>
<evidence type="ECO:0000313" key="8">
    <source>
        <dbReference type="Proteomes" id="UP000177010"/>
    </source>
</evidence>
<comment type="similarity">
    <text evidence="2 6">Belongs to the peptidase C69 family.</text>
</comment>
<keyword evidence="5 6" id="KW-0224">Dipeptidase</keyword>
<accession>A0A1E7XAP4</accession>
<dbReference type="EC" id="3.4.-.-" evidence="6"/>
<proteinExistence type="inferred from homology"/>
<reference evidence="7 8" key="1">
    <citation type="submission" date="2016-09" db="EMBL/GenBank/DDBJ databases">
        <title>Genome Sequence of Lactobacillus sunkii Strain CG01.</title>
        <authorList>
            <person name="Poehlein A."/>
            <person name="Gabris C."/>
            <person name="Bengelsdorf F.R."/>
            <person name="Duerre P."/>
            <person name="Daniel R."/>
        </authorList>
    </citation>
    <scope>NUCLEOTIDE SEQUENCE [LARGE SCALE GENOMIC DNA]</scope>
    <source>
        <strain evidence="7 8">CG_D</strain>
    </source>
</reference>
<dbReference type="GO" id="GO:0016805">
    <property type="term" value="F:dipeptidase activity"/>
    <property type="evidence" value="ECO:0007669"/>
    <property type="project" value="UniProtKB-KW"/>
</dbReference>
<evidence type="ECO:0000256" key="2">
    <source>
        <dbReference type="ARBA" id="ARBA00007225"/>
    </source>
</evidence>
<evidence type="ECO:0000256" key="4">
    <source>
        <dbReference type="ARBA" id="ARBA00022801"/>
    </source>
</evidence>
<evidence type="ECO:0000256" key="1">
    <source>
        <dbReference type="ARBA" id="ARBA00001670"/>
    </source>
</evidence>
<dbReference type="Proteomes" id="UP000177010">
    <property type="component" value="Unassembled WGS sequence"/>
</dbReference>